<reference evidence="2" key="1">
    <citation type="submission" date="2022-11" db="UniProtKB">
        <authorList>
            <consortium name="WormBaseParasite"/>
        </authorList>
    </citation>
    <scope>IDENTIFICATION</scope>
</reference>
<protein>
    <submittedName>
        <fullName evidence="2">Uncharacterized protein</fullName>
    </submittedName>
</protein>
<proteinExistence type="predicted"/>
<evidence type="ECO:0000313" key="1">
    <source>
        <dbReference type="Proteomes" id="UP000887579"/>
    </source>
</evidence>
<name>A0AC34GWE7_9BILA</name>
<organism evidence="1 2">
    <name type="scientific">Panagrolaimus sp. ES5</name>
    <dbReference type="NCBI Taxonomy" id="591445"/>
    <lineage>
        <taxon>Eukaryota</taxon>
        <taxon>Metazoa</taxon>
        <taxon>Ecdysozoa</taxon>
        <taxon>Nematoda</taxon>
        <taxon>Chromadorea</taxon>
        <taxon>Rhabditida</taxon>
        <taxon>Tylenchina</taxon>
        <taxon>Panagrolaimomorpha</taxon>
        <taxon>Panagrolaimoidea</taxon>
        <taxon>Panagrolaimidae</taxon>
        <taxon>Panagrolaimus</taxon>
    </lineage>
</organism>
<sequence>MQKVKPRRFDSTASEDSISTEPSQDDKSSTRFGSSGSLDFFSQNASSSASKKYSMDSRAPQQQQQRGQRSTSSKTSTSSRTLISPPRAAANNKKLPPISNSSQAIILYCMENARGDVASRVVARMAHKRDDFSNYCANMAPEHWNEFVGALRTYLNEVVRHLQSAEKIREISMNFGISQVPRRSIGFKADYFAVMANALTTECVFLDGAAHQPTEAIEAWAELVELMFSNVRDGYYQQIRFLRRNSQCYNGLFSQSSVSSELSADGSEGTPAAPSTTGTLVRQYSQEGNSAPNDSQAHHRFF</sequence>
<evidence type="ECO:0000313" key="2">
    <source>
        <dbReference type="WBParaSite" id="ES5_v2.g9370.t1"/>
    </source>
</evidence>
<dbReference type="WBParaSite" id="ES5_v2.g9370.t1">
    <property type="protein sequence ID" value="ES5_v2.g9370.t1"/>
    <property type="gene ID" value="ES5_v2.g9370"/>
</dbReference>
<dbReference type="Proteomes" id="UP000887579">
    <property type="component" value="Unplaced"/>
</dbReference>
<accession>A0AC34GWE7</accession>